<reference evidence="1 2" key="1">
    <citation type="submission" date="2021-06" db="EMBL/GenBank/DDBJ databases">
        <title>Caerostris extrusa draft genome.</title>
        <authorList>
            <person name="Kono N."/>
            <person name="Arakawa K."/>
        </authorList>
    </citation>
    <scope>NUCLEOTIDE SEQUENCE [LARGE SCALE GENOMIC DNA]</scope>
</reference>
<evidence type="ECO:0000313" key="2">
    <source>
        <dbReference type="Proteomes" id="UP001054945"/>
    </source>
</evidence>
<evidence type="ECO:0000313" key="1">
    <source>
        <dbReference type="EMBL" id="GIY31187.1"/>
    </source>
</evidence>
<keyword evidence="2" id="KW-1185">Reference proteome</keyword>
<protein>
    <submittedName>
        <fullName evidence="1">Uncharacterized protein</fullName>
    </submittedName>
</protein>
<accession>A0AAV4SFT1</accession>
<comment type="caution">
    <text evidence="1">The sequence shown here is derived from an EMBL/GenBank/DDBJ whole genome shotgun (WGS) entry which is preliminary data.</text>
</comment>
<dbReference type="Proteomes" id="UP001054945">
    <property type="component" value="Unassembled WGS sequence"/>
</dbReference>
<proteinExistence type="predicted"/>
<dbReference type="AlphaFoldDB" id="A0AAV4SFT1"/>
<name>A0AAV4SFT1_CAEEX</name>
<organism evidence="1 2">
    <name type="scientific">Caerostris extrusa</name>
    <name type="common">Bark spider</name>
    <name type="synonym">Caerostris bankana</name>
    <dbReference type="NCBI Taxonomy" id="172846"/>
    <lineage>
        <taxon>Eukaryota</taxon>
        <taxon>Metazoa</taxon>
        <taxon>Ecdysozoa</taxon>
        <taxon>Arthropoda</taxon>
        <taxon>Chelicerata</taxon>
        <taxon>Arachnida</taxon>
        <taxon>Araneae</taxon>
        <taxon>Araneomorphae</taxon>
        <taxon>Entelegynae</taxon>
        <taxon>Araneoidea</taxon>
        <taxon>Araneidae</taxon>
        <taxon>Caerostris</taxon>
    </lineage>
</organism>
<dbReference type="EMBL" id="BPLR01009340">
    <property type="protein sequence ID" value="GIY31187.1"/>
    <property type="molecule type" value="Genomic_DNA"/>
</dbReference>
<gene>
    <name evidence="1" type="ORF">CEXT_3231</name>
</gene>
<sequence>MSIQDLEKQARVNSEMALAWLTSHPRRWKTCISNRTSKILEFHPTNCSQYIPSEQIPAGILSCRINPQYLVVWTKFNS</sequence>